<dbReference type="PROSITE" id="PS50089">
    <property type="entry name" value="ZF_RING_2"/>
    <property type="match status" value="1"/>
</dbReference>
<dbReference type="Proteomes" id="UP000703661">
    <property type="component" value="Unassembled WGS sequence"/>
</dbReference>
<dbReference type="GO" id="GO:0061630">
    <property type="term" value="F:ubiquitin protein ligase activity"/>
    <property type="evidence" value="ECO:0007669"/>
    <property type="project" value="InterPro"/>
</dbReference>
<protein>
    <recommendedName>
        <fullName evidence="6">RING-type domain-containing protein</fullName>
    </recommendedName>
</protein>
<gene>
    <name evidence="7" type="ORF">BGZ80_000111</name>
</gene>
<accession>A0A9P6SYP7</accession>
<dbReference type="Pfam" id="PF15906">
    <property type="entry name" value="zf-NOSIP"/>
    <property type="match status" value="1"/>
</dbReference>
<dbReference type="SMART" id="SM00184">
    <property type="entry name" value="RING"/>
    <property type="match status" value="2"/>
</dbReference>
<proteinExistence type="inferred from homology"/>
<evidence type="ECO:0000256" key="4">
    <source>
        <dbReference type="PIRNR" id="PIRNR023577"/>
    </source>
</evidence>
<dbReference type="InterPro" id="IPR013083">
    <property type="entry name" value="Znf_RING/FYVE/PHD"/>
</dbReference>
<keyword evidence="5" id="KW-0479">Metal-binding</keyword>
<keyword evidence="3 4" id="KW-0539">Nucleus</keyword>
<dbReference type="InterPro" id="IPR031790">
    <property type="entry name" value="Znf-NOSIP"/>
</dbReference>
<dbReference type="InterPro" id="IPR016818">
    <property type="entry name" value="NOSIP"/>
</dbReference>
<evidence type="ECO:0000256" key="5">
    <source>
        <dbReference type="PROSITE-ProRule" id="PRU00175"/>
    </source>
</evidence>
<dbReference type="SUPFAM" id="SSF57850">
    <property type="entry name" value="RING/U-box"/>
    <property type="match status" value="2"/>
</dbReference>
<feature type="domain" description="RING-type" evidence="6">
    <location>
        <begin position="258"/>
        <end position="300"/>
    </location>
</feature>
<dbReference type="EMBL" id="JAAAID010001017">
    <property type="protein sequence ID" value="KAG0012228.1"/>
    <property type="molecule type" value="Genomic_DNA"/>
</dbReference>
<evidence type="ECO:0000256" key="1">
    <source>
        <dbReference type="ARBA" id="ARBA00004123"/>
    </source>
</evidence>
<keyword evidence="5" id="KW-0863">Zinc-finger</keyword>
<comment type="subcellular location">
    <subcellularLocation>
        <location evidence="1 4">Nucleus</location>
    </subcellularLocation>
</comment>
<reference evidence="7" key="1">
    <citation type="journal article" date="2020" name="Fungal Divers.">
        <title>Resolving the Mortierellaceae phylogeny through synthesis of multi-gene phylogenetics and phylogenomics.</title>
        <authorList>
            <person name="Vandepol N."/>
            <person name="Liber J."/>
            <person name="Desiro A."/>
            <person name="Na H."/>
            <person name="Kennedy M."/>
            <person name="Barry K."/>
            <person name="Grigoriev I.V."/>
            <person name="Miller A.N."/>
            <person name="O'Donnell K."/>
            <person name="Stajich J.E."/>
            <person name="Bonito G."/>
        </authorList>
    </citation>
    <scope>NUCLEOTIDE SEQUENCE</scope>
    <source>
        <strain evidence="7">NRRL 2769</strain>
    </source>
</reference>
<evidence type="ECO:0000256" key="2">
    <source>
        <dbReference type="ARBA" id="ARBA00008126"/>
    </source>
</evidence>
<evidence type="ECO:0000259" key="6">
    <source>
        <dbReference type="PROSITE" id="PS50089"/>
    </source>
</evidence>
<evidence type="ECO:0000313" key="8">
    <source>
        <dbReference type="Proteomes" id="UP000703661"/>
    </source>
</evidence>
<dbReference type="Pfam" id="PF04641">
    <property type="entry name" value="Rtf2"/>
    <property type="match status" value="1"/>
</dbReference>
<dbReference type="PANTHER" id="PTHR13063">
    <property type="entry name" value="ENOS INTERACTING PROTEIN"/>
    <property type="match status" value="1"/>
</dbReference>
<dbReference type="AlphaFoldDB" id="A0A9P6SYP7"/>
<comment type="similarity">
    <text evidence="2 4">Belongs to the NOSIP family.</text>
</comment>
<dbReference type="PANTHER" id="PTHR13063:SF10">
    <property type="entry name" value="NITRIC OXIDE SYNTHASE-INTERACTING PROTEIN"/>
    <property type="match status" value="1"/>
</dbReference>
<organism evidence="7 8">
    <name type="scientific">Entomortierella chlamydospora</name>
    <dbReference type="NCBI Taxonomy" id="101097"/>
    <lineage>
        <taxon>Eukaryota</taxon>
        <taxon>Fungi</taxon>
        <taxon>Fungi incertae sedis</taxon>
        <taxon>Mucoromycota</taxon>
        <taxon>Mortierellomycotina</taxon>
        <taxon>Mortierellomycetes</taxon>
        <taxon>Mortierellales</taxon>
        <taxon>Mortierellaceae</taxon>
        <taxon>Entomortierella</taxon>
    </lineage>
</organism>
<dbReference type="GO" id="GO:0005634">
    <property type="term" value="C:nucleus"/>
    <property type="evidence" value="ECO:0007669"/>
    <property type="project" value="UniProtKB-SubCell"/>
</dbReference>
<evidence type="ECO:0000313" key="7">
    <source>
        <dbReference type="EMBL" id="KAG0012228.1"/>
    </source>
</evidence>
<dbReference type="InterPro" id="IPR001841">
    <property type="entry name" value="Znf_RING"/>
</dbReference>
<dbReference type="Gene3D" id="3.30.40.10">
    <property type="entry name" value="Zinc/RING finger domain, C3HC4 (zinc finger)"/>
    <property type="match status" value="2"/>
</dbReference>
<evidence type="ECO:0000256" key="3">
    <source>
        <dbReference type="ARBA" id="ARBA00023242"/>
    </source>
</evidence>
<dbReference type="GO" id="GO:0008270">
    <property type="term" value="F:zinc ion binding"/>
    <property type="evidence" value="ECO:0007669"/>
    <property type="project" value="UniProtKB-KW"/>
</dbReference>
<keyword evidence="5" id="KW-0862">Zinc</keyword>
<name>A0A9P6SYP7_9FUNG</name>
<dbReference type="PIRSF" id="PIRSF023577">
    <property type="entry name" value="ENOS_interacting"/>
    <property type="match status" value="1"/>
</dbReference>
<sequence length="334" mass="37921">MSRHSKNNTARGHFTYAEKQMLEYGTKKVRTTDNPYKSRDSMRDFDACFLCLQTARDPVCCPEGHLSCKECIYENILAQKQEIERQAKLCALQQEQEQQEQTLKEELAQQIILKEFEKSQMGVLSKTKSVRGKLNADTLLPESLSTSNETLQGQKKRPFELDTAELERMSKQERIDVAKAIEEEAKSKKPVLPSFWVPSLTPSDRKSEFKPTKLNTVCTATDNEHKLSLKHLIPVKFETAMEDHDESEAKYAKVSSICPVCRKGFTNTTKMSILKSCGHVYCDNCCKQFVKKEGKCQTCDRKTKEKDIIVMRGEGSGFSAGGAKEAKKFDVAFQ</sequence>
<comment type="caution">
    <text evidence="7">The sequence shown here is derived from an EMBL/GenBank/DDBJ whole genome shotgun (WGS) entry which is preliminary data.</text>
</comment>
<keyword evidence="8" id="KW-1185">Reference proteome</keyword>